<dbReference type="Pfam" id="PF13445">
    <property type="entry name" value="zf-RING_UBOX"/>
    <property type="match status" value="1"/>
</dbReference>
<keyword evidence="2" id="KW-0963">Cytoplasm</keyword>
<dbReference type="Gene3D" id="3.30.40.10">
    <property type="entry name" value="Zinc/RING finger domain, C3HC4 (zinc finger)"/>
    <property type="match status" value="1"/>
</dbReference>
<dbReference type="InterPro" id="IPR027370">
    <property type="entry name" value="Znf-RING_euk"/>
</dbReference>
<evidence type="ECO:0000313" key="9">
    <source>
        <dbReference type="Proteomes" id="UP000008281"/>
    </source>
</evidence>
<dbReference type="SMART" id="SM00184">
    <property type="entry name" value="RING"/>
    <property type="match status" value="1"/>
</dbReference>
<evidence type="ECO:0000256" key="2">
    <source>
        <dbReference type="ARBA" id="ARBA00022490"/>
    </source>
</evidence>
<dbReference type="EMBL" id="DS268626">
    <property type="protein sequence ID" value="EFO94760.1"/>
    <property type="molecule type" value="Genomic_DNA"/>
</dbReference>
<dbReference type="eggNOG" id="KOG2177">
    <property type="taxonomic scope" value="Eukaryota"/>
</dbReference>
<dbReference type="OrthoDB" id="5805123at2759"/>
<evidence type="ECO:0000313" key="8">
    <source>
        <dbReference type="EMBL" id="EFO94760.1"/>
    </source>
</evidence>
<dbReference type="InterPro" id="IPR001841">
    <property type="entry name" value="Znf_RING"/>
</dbReference>
<evidence type="ECO:0000259" key="7">
    <source>
        <dbReference type="PROSITE" id="PS50089"/>
    </source>
</evidence>
<dbReference type="PANTHER" id="PTHR22743:SF165">
    <property type="entry name" value="BTB AND MATH DOMAIN CONTAINING-RELATED"/>
    <property type="match status" value="1"/>
</dbReference>
<dbReference type="RefSeq" id="XP_003093082.2">
    <property type="nucleotide sequence ID" value="XM_003093034.2"/>
</dbReference>
<dbReference type="Pfam" id="PF00917">
    <property type="entry name" value="MATH"/>
    <property type="match status" value="1"/>
</dbReference>
<organism evidence="9">
    <name type="scientific">Caenorhabditis remanei</name>
    <name type="common">Caenorhabditis vulgaris</name>
    <dbReference type="NCBI Taxonomy" id="31234"/>
    <lineage>
        <taxon>Eukaryota</taxon>
        <taxon>Metazoa</taxon>
        <taxon>Ecdysozoa</taxon>
        <taxon>Nematoda</taxon>
        <taxon>Chromadorea</taxon>
        <taxon>Rhabditida</taxon>
        <taxon>Rhabditina</taxon>
        <taxon>Rhabditomorpha</taxon>
        <taxon>Rhabditoidea</taxon>
        <taxon>Rhabditidae</taxon>
        <taxon>Peloderinae</taxon>
        <taxon>Caenorhabditis</taxon>
    </lineage>
</organism>
<keyword evidence="5" id="KW-0862">Zinc</keyword>
<dbReference type="AlphaFoldDB" id="E3NET3"/>
<dbReference type="KEGG" id="crq:GCK72_016269"/>
<dbReference type="SUPFAM" id="SSF54695">
    <property type="entry name" value="POZ domain"/>
    <property type="match status" value="1"/>
</dbReference>
<keyword evidence="3" id="KW-0479">Metal-binding</keyword>
<dbReference type="GO" id="GO:0008270">
    <property type="term" value="F:zinc ion binding"/>
    <property type="evidence" value="ECO:0007669"/>
    <property type="project" value="UniProtKB-KW"/>
</dbReference>
<dbReference type="GO" id="GO:0005737">
    <property type="term" value="C:cytoplasm"/>
    <property type="evidence" value="ECO:0007669"/>
    <property type="project" value="UniProtKB-SubCell"/>
</dbReference>
<keyword evidence="4 6" id="KW-0863">Zinc-finger</keyword>
<dbReference type="SUPFAM" id="SSF57850">
    <property type="entry name" value="RING/U-box"/>
    <property type="match status" value="1"/>
</dbReference>
<dbReference type="Gene3D" id="3.30.710.10">
    <property type="entry name" value="Potassium Channel Kv1.1, Chain A"/>
    <property type="match status" value="1"/>
</dbReference>
<dbReference type="CTD" id="9801840"/>
<dbReference type="HOGENOM" id="CLU_757023_0_0_1"/>
<evidence type="ECO:0000256" key="1">
    <source>
        <dbReference type="ARBA" id="ARBA00004496"/>
    </source>
</evidence>
<accession>E3NET3</accession>
<dbReference type="InParanoid" id="E3NET3"/>
<dbReference type="PANTHER" id="PTHR22743">
    <property type="entry name" value="MEPRIN/TRAF-LIKE MATH FAMILY-C.ELEGANS"/>
    <property type="match status" value="1"/>
</dbReference>
<evidence type="ECO:0000256" key="6">
    <source>
        <dbReference type="PROSITE-ProRule" id="PRU00175"/>
    </source>
</evidence>
<evidence type="ECO:0000256" key="4">
    <source>
        <dbReference type="ARBA" id="ARBA00022771"/>
    </source>
</evidence>
<proteinExistence type="predicted"/>
<evidence type="ECO:0000256" key="5">
    <source>
        <dbReference type="ARBA" id="ARBA00022833"/>
    </source>
</evidence>
<sequence>MASKPNKLIIKLPICLNQLQSGGTSGKSKKDFWGFKWELYVVRNKKGFQVALECSAPNIMDTEKWSIEVESKLRITGNRGALDTNNNSMQFSNWLPSSKLQKLQKLVGYDCLKEYSADGKCVVEIEMSIQKVEFKEIDIVSGCESLKLYEDDKDLVSLIVEKNREVKVERKLLCTKSKFFESKMSAKRYDAFQLDNTTLVELNQLLAALRNQPDSITDVTIDSVLKLADRFEMDSLIENCEKFLIAKSAKRPKTLARIAVDYQLGQLKAHLRRNRPNSAATPLTFAWDTRQSKIEKLEEALICTVCYDMFKEEPRTLDCGHVFCEECIRGFNSPIIRCPMCRKVVDATVVTPNYVLKRVLEVMKMS</sequence>
<dbReference type="Pfam" id="PF00651">
    <property type="entry name" value="BTB"/>
    <property type="match status" value="1"/>
</dbReference>
<dbReference type="InterPro" id="IPR052664">
    <property type="entry name" value="BTB-MATH_domain_protein"/>
</dbReference>
<dbReference type="InterPro" id="IPR002083">
    <property type="entry name" value="MATH/TRAF_dom"/>
</dbReference>
<dbReference type="GeneID" id="9801840"/>
<evidence type="ECO:0000256" key="3">
    <source>
        <dbReference type="ARBA" id="ARBA00022723"/>
    </source>
</evidence>
<dbReference type="Proteomes" id="UP000008281">
    <property type="component" value="Unassembled WGS sequence"/>
</dbReference>
<feature type="domain" description="RING-type" evidence="7">
    <location>
        <begin position="303"/>
        <end position="342"/>
    </location>
</feature>
<dbReference type="InterPro" id="IPR000210">
    <property type="entry name" value="BTB/POZ_dom"/>
</dbReference>
<protein>
    <recommendedName>
        <fullName evidence="7">RING-type domain-containing protein</fullName>
    </recommendedName>
</protein>
<name>E3NET3_CAERE</name>
<gene>
    <name evidence="8" type="ORF">CRE_10662</name>
</gene>
<dbReference type="InterPro" id="IPR017907">
    <property type="entry name" value="Znf_RING_CS"/>
</dbReference>
<dbReference type="InterPro" id="IPR013083">
    <property type="entry name" value="Znf_RING/FYVE/PHD"/>
</dbReference>
<dbReference type="PROSITE" id="PS00518">
    <property type="entry name" value="ZF_RING_1"/>
    <property type="match status" value="1"/>
</dbReference>
<keyword evidence="9" id="KW-1185">Reference proteome</keyword>
<dbReference type="SMART" id="SM00225">
    <property type="entry name" value="BTB"/>
    <property type="match status" value="1"/>
</dbReference>
<comment type="subcellular location">
    <subcellularLocation>
        <location evidence="1">Cytoplasm</location>
    </subcellularLocation>
</comment>
<dbReference type="STRING" id="31234.E3NET3"/>
<dbReference type="PROSITE" id="PS50089">
    <property type="entry name" value="ZF_RING_2"/>
    <property type="match status" value="1"/>
</dbReference>
<dbReference type="InterPro" id="IPR011333">
    <property type="entry name" value="SKP1/BTB/POZ_sf"/>
</dbReference>
<reference evidence="8" key="1">
    <citation type="submission" date="2007-07" db="EMBL/GenBank/DDBJ databases">
        <title>PCAP assembly of the Caenorhabditis remanei genome.</title>
        <authorList>
            <consortium name="The Caenorhabditis remanei Sequencing Consortium"/>
            <person name="Wilson R.K."/>
        </authorList>
    </citation>
    <scope>NUCLEOTIDE SEQUENCE [LARGE SCALE GENOMIC DNA]</scope>
    <source>
        <strain evidence="8">PB4641</strain>
    </source>
</reference>